<comment type="subcellular location">
    <subcellularLocation>
        <location evidence="1">Membrane</location>
        <topology evidence="1">Multi-pass membrane protein</topology>
    </subcellularLocation>
</comment>
<dbReference type="PANTHER" id="PTHR21716">
    <property type="entry name" value="TRANSMEMBRANE PROTEIN"/>
    <property type="match status" value="1"/>
</dbReference>
<name>A0ABX1D1V6_9FLAO</name>
<keyword evidence="3 6" id="KW-0812">Transmembrane</keyword>
<evidence type="ECO:0000313" key="7">
    <source>
        <dbReference type="EMBL" id="NJW54360.1"/>
    </source>
</evidence>
<accession>A0ABX1D1V6</accession>
<feature type="transmembrane region" description="Helical" evidence="6">
    <location>
        <begin position="56"/>
        <end position="75"/>
    </location>
</feature>
<evidence type="ECO:0000256" key="5">
    <source>
        <dbReference type="ARBA" id="ARBA00023136"/>
    </source>
</evidence>
<sequence>MFVIFVLTAIGLKIIGMPMWLALAIIAGFLNFIPNFGPILAMAPALLVALSQDPQTAFIVAGIYIFIQLLESNLITPKVQQHLIKIPPALIITSQVIVATFAGLWGIILATPIILIVILLVQDLYVKPQEEKNNPTVPPQ</sequence>
<dbReference type="InterPro" id="IPR002549">
    <property type="entry name" value="AI-2E-like"/>
</dbReference>
<evidence type="ECO:0000256" key="3">
    <source>
        <dbReference type="ARBA" id="ARBA00022692"/>
    </source>
</evidence>
<comment type="similarity">
    <text evidence="2">Belongs to the autoinducer-2 exporter (AI-2E) (TC 2.A.86) family.</text>
</comment>
<feature type="transmembrane region" description="Helical" evidence="6">
    <location>
        <begin position="20"/>
        <end position="50"/>
    </location>
</feature>
<feature type="non-terminal residue" evidence="7">
    <location>
        <position position="140"/>
    </location>
</feature>
<dbReference type="PANTHER" id="PTHR21716:SF62">
    <property type="entry name" value="TRANSPORT PROTEIN YDBI-RELATED"/>
    <property type="match status" value="1"/>
</dbReference>
<protein>
    <submittedName>
        <fullName evidence="7">AI-2E family transporter</fullName>
    </submittedName>
</protein>
<feature type="transmembrane region" description="Helical" evidence="6">
    <location>
        <begin position="96"/>
        <end position="121"/>
    </location>
</feature>
<keyword evidence="5 6" id="KW-0472">Membrane</keyword>
<dbReference type="Pfam" id="PF01594">
    <property type="entry name" value="AI-2E_transport"/>
    <property type="match status" value="1"/>
</dbReference>
<dbReference type="Proteomes" id="UP000703674">
    <property type="component" value="Unassembled WGS sequence"/>
</dbReference>
<evidence type="ECO:0000256" key="1">
    <source>
        <dbReference type="ARBA" id="ARBA00004141"/>
    </source>
</evidence>
<reference evidence="7 8" key="1">
    <citation type="submission" date="2020-03" db="EMBL/GenBank/DDBJ databases">
        <title>Salinimicrobium sp. nov, isolated from SCS.</title>
        <authorList>
            <person name="Cao W.R."/>
        </authorList>
    </citation>
    <scope>NUCLEOTIDE SEQUENCE [LARGE SCALE GENOMIC DNA]</scope>
    <source>
        <strain evidence="8">J15B91</strain>
    </source>
</reference>
<keyword evidence="4 6" id="KW-1133">Transmembrane helix</keyword>
<evidence type="ECO:0000256" key="2">
    <source>
        <dbReference type="ARBA" id="ARBA00009773"/>
    </source>
</evidence>
<dbReference type="RefSeq" id="WP_168139383.1">
    <property type="nucleotide sequence ID" value="NZ_JAAVJR010000115.1"/>
</dbReference>
<proteinExistence type="inferred from homology"/>
<evidence type="ECO:0000256" key="6">
    <source>
        <dbReference type="SAM" id="Phobius"/>
    </source>
</evidence>
<comment type="caution">
    <text evidence="7">The sequence shown here is derived from an EMBL/GenBank/DDBJ whole genome shotgun (WGS) entry which is preliminary data.</text>
</comment>
<evidence type="ECO:0000313" key="8">
    <source>
        <dbReference type="Proteomes" id="UP000703674"/>
    </source>
</evidence>
<gene>
    <name evidence="7" type="ORF">HC175_15730</name>
</gene>
<organism evidence="7 8">
    <name type="scientific">Salinimicrobium oceani</name>
    <dbReference type="NCBI Taxonomy" id="2722702"/>
    <lineage>
        <taxon>Bacteria</taxon>
        <taxon>Pseudomonadati</taxon>
        <taxon>Bacteroidota</taxon>
        <taxon>Flavobacteriia</taxon>
        <taxon>Flavobacteriales</taxon>
        <taxon>Flavobacteriaceae</taxon>
        <taxon>Salinimicrobium</taxon>
    </lineage>
</organism>
<keyword evidence="8" id="KW-1185">Reference proteome</keyword>
<dbReference type="EMBL" id="JAAVJR010000115">
    <property type="protein sequence ID" value="NJW54360.1"/>
    <property type="molecule type" value="Genomic_DNA"/>
</dbReference>
<evidence type="ECO:0000256" key="4">
    <source>
        <dbReference type="ARBA" id="ARBA00022989"/>
    </source>
</evidence>